<keyword evidence="4 7" id="KW-0641">Proline biosynthesis</keyword>
<accession>A0A2A2SBM8</accession>
<keyword evidence="8" id="KW-1133">Transmembrane helix</keyword>
<dbReference type="InterPro" id="IPR029036">
    <property type="entry name" value="P5CR_dimer"/>
</dbReference>
<keyword evidence="8" id="KW-0812">Transmembrane</keyword>
<dbReference type="EMBL" id="NSLI01000005">
    <property type="protein sequence ID" value="PAX06623.1"/>
    <property type="molecule type" value="Genomic_DNA"/>
</dbReference>
<comment type="pathway">
    <text evidence="4 7">Amino-acid biosynthesis; L-proline biosynthesis; L-proline from L-glutamate 5-semialdehyde: step 1/1.</text>
</comment>
<keyword evidence="8" id="KW-0472">Membrane</keyword>
<dbReference type="GO" id="GO:0004735">
    <property type="term" value="F:pyrroline-5-carboxylate reductase activity"/>
    <property type="evidence" value="ECO:0007669"/>
    <property type="project" value="UniProtKB-UniRule"/>
</dbReference>
<dbReference type="Pfam" id="PF14748">
    <property type="entry name" value="P5CR_dimer"/>
    <property type="match status" value="1"/>
</dbReference>
<comment type="caution">
    <text evidence="11">The sequence shown here is derived from an EMBL/GenBank/DDBJ whole genome shotgun (WGS) entry which is preliminary data.</text>
</comment>
<keyword evidence="12" id="KW-1185">Reference proteome</keyword>
<evidence type="ECO:0000256" key="7">
    <source>
        <dbReference type="RuleBase" id="RU003903"/>
    </source>
</evidence>
<feature type="transmembrane region" description="Helical" evidence="8">
    <location>
        <begin position="12"/>
        <end position="33"/>
    </location>
</feature>
<dbReference type="HAMAP" id="MF_01925">
    <property type="entry name" value="P5C_reductase"/>
    <property type="match status" value="1"/>
</dbReference>
<dbReference type="InterPro" id="IPR028939">
    <property type="entry name" value="P5C_Rdtase_cat_N"/>
</dbReference>
<dbReference type="Pfam" id="PF03807">
    <property type="entry name" value="F420_oxidored"/>
    <property type="match status" value="1"/>
</dbReference>
<evidence type="ECO:0000256" key="2">
    <source>
        <dbReference type="ARBA" id="ARBA00022857"/>
    </source>
</evidence>
<keyword evidence="4 7" id="KW-0028">Amino-acid biosynthesis</keyword>
<dbReference type="InterPro" id="IPR000304">
    <property type="entry name" value="Pyrroline-COOH_reductase"/>
</dbReference>
<dbReference type="InterPro" id="IPR008927">
    <property type="entry name" value="6-PGluconate_DH-like_C_sf"/>
</dbReference>
<gene>
    <name evidence="4 11" type="primary">proC</name>
    <name evidence="11" type="ORF">CKY28_15870</name>
</gene>
<dbReference type="PIRSF" id="PIRSF000193">
    <property type="entry name" value="Pyrrol-5-carb_rd"/>
    <property type="match status" value="1"/>
</dbReference>
<evidence type="ECO:0000256" key="8">
    <source>
        <dbReference type="SAM" id="Phobius"/>
    </source>
</evidence>
<feature type="binding site" evidence="6">
    <location>
        <begin position="23"/>
        <end position="28"/>
    </location>
    <ligand>
        <name>NADP(+)</name>
        <dbReference type="ChEBI" id="CHEBI:58349"/>
    </ligand>
</feature>
<dbReference type="PANTHER" id="PTHR11645:SF0">
    <property type="entry name" value="PYRROLINE-5-CARBOXYLATE REDUCTASE 3"/>
    <property type="match status" value="1"/>
</dbReference>
<evidence type="ECO:0000256" key="1">
    <source>
        <dbReference type="ARBA" id="ARBA00005525"/>
    </source>
</evidence>
<keyword evidence="4" id="KW-0963">Cytoplasm</keyword>
<dbReference type="AlphaFoldDB" id="A0A2A2SBM8"/>
<dbReference type="EC" id="1.5.1.2" evidence="4 5"/>
<evidence type="ECO:0000256" key="6">
    <source>
        <dbReference type="PIRSR" id="PIRSR000193-1"/>
    </source>
</evidence>
<comment type="catalytic activity">
    <reaction evidence="4 7">
        <text>L-proline + NADP(+) = (S)-1-pyrroline-5-carboxylate + NADPH + 2 H(+)</text>
        <dbReference type="Rhea" id="RHEA:14109"/>
        <dbReference type="ChEBI" id="CHEBI:15378"/>
        <dbReference type="ChEBI" id="CHEBI:17388"/>
        <dbReference type="ChEBI" id="CHEBI:57783"/>
        <dbReference type="ChEBI" id="CHEBI:58349"/>
        <dbReference type="ChEBI" id="CHEBI:60039"/>
        <dbReference type="EC" id="1.5.1.2"/>
    </reaction>
</comment>
<protein>
    <recommendedName>
        <fullName evidence="4 5">Pyrroline-5-carboxylate reductase</fullName>
        <shortName evidence="4">P5C reductase</shortName>
        <shortName evidence="4">P5CR</shortName>
        <ecNumber evidence="4 5">1.5.1.2</ecNumber>
    </recommendedName>
    <alternativeName>
        <fullName evidence="4">PCA reductase</fullName>
    </alternativeName>
</protein>
<dbReference type="Proteomes" id="UP000218151">
    <property type="component" value="Unassembled WGS sequence"/>
</dbReference>
<dbReference type="PROSITE" id="PS51257">
    <property type="entry name" value="PROKAR_LIPOPROTEIN"/>
    <property type="match status" value="1"/>
</dbReference>
<evidence type="ECO:0000259" key="10">
    <source>
        <dbReference type="Pfam" id="PF14748"/>
    </source>
</evidence>
<comment type="similarity">
    <text evidence="1 4 7">Belongs to the pyrroline-5-carboxylate reductase family.</text>
</comment>
<feature type="binding site" evidence="6">
    <location>
        <begin position="78"/>
        <end position="81"/>
    </location>
    <ligand>
        <name>NADP(+)</name>
        <dbReference type="ChEBI" id="CHEBI:58349"/>
    </ligand>
</feature>
<dbReference type="OrthoDB" id="9805754at2"/>
<evidence type="ECO:0000256" key="5">
    <source>
        <dbReference type="NCBIfam" id="TIGR00112"/>
    </source>
</evidence>
<dbReference type="GO" id="GO:0055129">
    <property type="term" value="P:L-proline biosynthetic process"/>
    <property type="evidence" value="ECO:0007669"/>
    <property type="project" value="UniProtKB-UniRule"/>
</dbReference>
<feature type="binding site" evidence="6">
    <location>
        <position position="50"/>
    </location>
    <ligand>
        <name>NADP(+)</name>
        <dbReference type="ChEBI" id="CHEBI:58349"/>
    </ligand>
</feature>
<evidence type="ECO:0000256" key="4">
    <source>
        <dbReference type="HAMAP-Rule" id="MF_01925"/>
    </source>
</evidence>
<dbReference type="SUPFAM" id="SSF48179">
    <property type="entry name" value="6-phosphogluconate dehydrogenase C-terminal domain-like"/>
    <property type="match status" value="1"/>
</dbReference>
<dbReference type="FunFam" id="1.10.3730.10:FF:000001">
    <property type="entry name" value="Pyrroline-5-carboxylate reductase"/>
    <property type="match status" value="1"/>
</dbReference>
<feature type="domain" description="Pyrroline-5-carboxylate reductase dimerisation" evidence="10">
    <location>
        <begin position="167"/>
        <end position="272"/>
    </location>
</feature>
<evidence type="ECO:0000313" key="11">
    <source>
        <dbReference type="EMBL" id="PAX06623.1"/>
    </source>
</evidence>
<comment type="catalytic activity">
    <reaction evidence="4">
        <text>L-proline + NAD(+) = (S)-1-pyrroline-5-carboxylate + NADH + 2 H(+)</text>
        <dbReference type="Rhea" id="RHEA:14105"/>
        <dbReference type="ChEBI" id="CHEBI:15378"/>
        <dbReference type="ChEBI" id="CHEBI:17388"/>
        <dbReference type="ChEBI" id="CHEBI:57540"/>
        <dbReference type="ChEBI" id="CHEBI:57945"/>
        <dbReference type="ChEBI" id="CHEBI:60039"/>
        <dbReference type="EC" id="1.5.1.2"/>
    </reaction>
</comment>
<organism evidence="11 12">
    <name type="scientific">Sphingomonas lenta</name>
    <dbReference type="NCBI Taxonomy" id="1141887"/>
    <lineage>
        <taxon>Bacteria</taxon>
        <taxon>Pseudomonadati</taxon>
        <taxon>Pseudomonadota</taxon>
        <taxon>Alphaproteobacteria</taxon>
        <taxon>Sphingomonadales</taxon>
        <taxon>Sphingomonadaceae</taxon>
        <taxon>Sphingomonas</taxon>
    </lineage>
</organism>
<dbReference type="UniPathway" id="UPA00098">
    <property type="reaction ID" value="UER00361"/>
</dbReference>
<sequence length="277" mass="29067">MTLRGPQQTTVLLGTLTGAVWLLGCGNMGGAMLRRWLAAGLRPDQVTVITRTERALPDGVRWSPELPRDAAPDVLLLAVKPQQLDAVTPAVQAVRPKLLLSILAGVEEAALRRRFHADAIIRAMPNLPVAIGKGVTALFGSDVDGEARRTAEALCAPLGHHEWIADEALFDAVTALAGSGPGFLFRFIDALGAAGAALGLPEDQARRLALATVEGSAIMAASSDDSPAALADKVASPGGSTREGLNVLDRDGVLVRLLTETLRASERRNREMAAAAR</sequence>
<feature type="domain" description="Pyrroline-5-carboxylate reductase catalytic N-terminal" evidence="9">
    <location>
        <begin position="22"/>
        <end position="105"/>
    </location>
</feature>
<dbReference type="Gene3D" id="3.40.50.720">
    <property type="entry name" value="NAD(P)-binding Rossmann-like Domain"/>
    <property type="match status" value="1"/>
</dbReference>
<evidence type="ECO:0000256" key="3">
    <source>
        <dbReference type="ARBA" id="ARBA00023002"/>
    </source>
</evidence>
<dbReference type="InterPro" id="IPR036291">
    <property type="entry name" value="NAD(P)-bd_dom_sf"/>
</dbReference>
<dbReference type="PANTHER" id="PTHR11645">
    <property type="entry name" value="PYRROLINE-5-CARBOXYLATE REDUCTASE"/>
    <property type="match status" value="1"/>
</dbReference>
<dbReference type="PROSITE" id="PS00521">
    <property type="entry name" value="P5CR"/>
    <property type="match status" value="1"/>
</dbReference>
<dbReference type="InterPro" id="IPR053790">
    <property type="entry name" value="P5CR-like_CS"/>
</dbReference>
<dbReference type="GO" id="GO:0005737">
    <property type="term" value="C:cytoplasm"/>
    <property type="evidence" value="ECO:0007669"/>
    <property type="project" value="UniProtKB-SubCell"/>
</dbReference>
<dbReference type="SUPFAM" id="SSF51735">
    <property type="entry name" value="NAD(P)-binding Rossmann-fold domains"/>
    <property type="match status" value="1"/>
</dbReference>
<evidence type="ECO:0000259" key="9">
    <source>
        <dbReference type="Pfam" id="PF03807"/>
    </source>
</evidence>
<reference evidence="12" key="1">
    <citation type="submission" date="2017-09" db="EMBL/GenBank/DDBJ databases">
        <authorList>
            <person name="Feng G."/>
            <person name="Zhu H."/>
        </authorList>
    </citation>
    <scope>NUCLEOTIDE SEQUENCE [LARGE SCALE GENOMIC DNA]</scope>
    <source>
        <strain evidence="12">1PNM-20</strain>
    </source>
</reference>
<dbReference type="NCBIfam" id="TIGR00112">
    <property type="entry name" value="proC"/>
    <property type="match status" value="1"/>
</dbReference>
<name>A0A2A2SBM8_9SPHN</name>
<keyword evidence="3 4" id="KW-0560">Oxidoreductase</keyword>
<evidence type="ECO:0000313" key="12">
    <source>
        <dbReference type="Proteomes" id="UP000218151"/>
    </source>
</evidence>
<comment type="subcellular location">
    <subcellularLocation>
        <location evidence="4">Cytoplasm</location>
    </subcellularLocation>
</comment>
<keyword evidence="2 4" id="KW-0521">NADP</keyword>
<comment type="function">
    <text evidence="4">Catalyzes the reduction of 1-pyrroline-5-carboxylate (PCA) to L-proline.</text>
</comment>
<dbReference type="Gene3D" id="1.10.3730.10">
    <property type="entry name" value="ProC C-terminal domain-like"/>
    <property type="match status" value="1"/>
</dbReference>
<proteinExistence type="inferred from homology"/>